<keyword evidence="2" id="KW-1185">Reference proteome</keyword>
<protein>
    <submittedName>
        <fullName evidence="1">Uncharacterized protein</fullName>
    </submittedName>
</protein>
<dbReference type="EMBL" id="SJPP01000001">
    <property type="protein sequence ID" value="TWU13745.1"/>
    <property type="molecule type" value="Genomic_DNA"/>
</dbReference>
<dbReference type="AlphaFoldDB" id="A0A5C6BNY7"/>
<accession>A0A5C6BNY7</accession>
<proteinExistence type="predicted"/>
<dbReference type="RefSeq" id="WP_146371030.1">
    <property type="nucleotide sequence ID" value="NZ_SJPP01000001.1"/>
</dbReference>
<dbReference type="OrthoDB" id="256894at2"/>
<evidence type="ECO:0000313" key="1">
    <source>
        <dbReference type="EMBL" id="TWU13745.1"/>
    </source>
</evidence>
<organism evidence="1 2">
    <name type="scientific">Symmachiella macrocystis</name>
    <dbReference type="NCBI Taxonomy" id="2527985"/>
    <lineage>
        <taxon>Bacteria</taxon>
        <taxon>Pseudomonadati</taxon>
        <taxon>Planctomycetota</taxon>
        <taxon>Planctomycetia</taxon>
        <taxon>Planctomycetales</taxon>
        <taxon>Planctomycetaceae</taxon>
        <taxon>Symmachiella</taxon>
    </lineage>
</organism>
<evidence type="ECO:0000313" key="2">
    <source>
        <dbReference type="Proteomes" id="UP000320735"/>
    </source>
</evidence>
<sequence>MTVYTTGYAIDLEAISSTPRSEAVGIVEIALDELSATGDLVDDDVITLEVIFGLREVLSIPKRIDLAVAFRWFCKNFGVVLPGTMCGVYVLEIDTALLDGIPPFGFPAGDENVSHIALAQVKQEREKLAGCVEEIATIDTVEDLSWLADERRTFLKWLDICIEKDKDLLVTQA</sequence>
<name>A0A5C6BNY7_9PLAN</name>
<dbReference type="Proteomes" id="UP000320735">
    <property type="component" value="Unassembled WGS sequence"/>
</dbReference>
<reference evidence="1 2" key="1">
    <citation type="submission" date="2019-02" db="EMBL/GenBank/DDBJ databases">
        <title>Deep-cultivation of Planctomycetes and their phenomic and genomic characterization uncovers novel biology.</title>
        <authorList>
            <person name="Wiegand S."/>
            <person name="Jogler M."/>
            <person name="Boedeker C."/>
            <person name="Pinto D."/>
            <person name="Vollmers J."/>
            <person name="Rivas-Marin E."/>
            <person name="Kohn T."/>
            <person name="Peeters S.H."/>
            <person name="Heuer A."/>
            <person name="Rast P."/>
            <person name="Oberbeckmann S."/>
            <person name="Bunk B."/>
            <person name="Jeske O."/>
            <person name="Meyerdierks A."/>
            <person name="Storesund J.E."/>
            <person name="Kallscheuer N."/>
            <person name="Luecker S."/>
            <person name="Lage O.M."/>
            <person name="Pohl T."/>
            <person name="Merkel B.J."/>
            <person name="Hornburger P."/>
            <person name="Mueller R.-W."/>
            <person name="Bruemmer F."/>
            <person name="Labrenz M."/>
            <person name="Spormann A.M."/>
            <person name="Op Den Camp H."/>
            <person name="Overmann J."/>
            <person name="Amann R."/>
            <person name="Jetten M.S.M."/>
            <person name="Mascher T."/>
            <person name="Medema M.H."/>
            <person name="Devos D.P."/>
            <person name="Kaster A.-K."/>
            <person name="Ovreas L."/>
            <person name="Rohde M."/>
            <person name="Galperin M.Y."/>
            <person name="Jogler C."/>
        </authorList>
    </citation>
    <scope>NUCLEOTIDE SEQUENCE [LARGE SCALE GENOMIC DNA]</scope>
    <source>
        <strain evidence="1 2">CA54</strain>
    </source>
</reference>
<comment type="caution">
    <text evidence="1">The sequence shown here is derived from an EMBL/GenBank/DDBJ whole genome shotgun (WGS) entry which is preliminary data.</text>
</comment>
<gene>
    <name evidence="1" type="ORF">CA54_25800</name>
</gene>